<evidence type="ECO:0000259" key="4">
    <source>
        <dbReference type="Pfam" id="PF07627"/>
    </source>
</evidence>
<evidence type="ECO:0000259" key="5">
    <source>
        <dbReference type="Pfam" id="PF07631"/>
    </source>
</evidence>
<feature type="region of interest" description="Disordered" evidence="1">
    <location>
        <begin position="391"/>
        <end position="410"/>
    </location>
</feature>
<dbReference type="InParanoid" id="Q7UYH7"/>
<name>Q7UYH7_RHOBA</name>
<feature type="domain" description="DUF1585" evidence="2">
    <location>
        <begin position="1251"/>
        <end position="1324"/>
    </location>
</feature>
<evidence type="ECO:0000313" key="9">
    <source>
        <dbReference type="Proteomes" id="UP000001025"/>
    </source>
</evidence>
<gene>
    <name evidence="8" type="ordered locus">RB588</name>
</gene>
<dbReference type="InterPro" id="IPR013039">
    <property type="entry name" value="DUF1588"/>
</dbReference>
<dbReference type="Gene3D" id="3.20.20.80">
    <property type="entry name" value="Glycosidases"/>
    <property type="match status" value="1"/>
</dbReference>
<dbReference type="InterPro" id="IPR013043">
    <property type="entry name" value="DUF1595"/>
</dbReference>
<dbReference type="InterPro" id="IPR013036">
    <property type="entry name" value="DUF1587"/>
</dbReference>
<dbReference type="Pfam" id="PF07635">
    <property type="entry name" value="PSCyt1"/>
    <property type="match status" value="1"/>
</dbReference>
<dbReference type="Pfam" id="PF07626">
    <property type="entry name" value="PSD3"/>
    <property type="match status" value="1"/>
</dbReference>
<feature type="domain" description="DUF1592" evidence="5">
    <location>
        <begin position="995"/>
        <end position="1121"/>
    </location>
</feature>
<feature type="domain" description="Cytochrome C Planctomycete-type" evidence="6">
    <location>
        <begin position="577"/>
        <end position="628"/>
    </location>
</feature>
<dbReference type="STRING" id="243090.RB588"/>
<dbReference type="InterPro" id="IPR013042">
    <property type="entry name" value="DUF1592"/>
</dbReference>
<dbReference type="Pfam" id="PF07631">
    <property type="entry name" value="PSD4"/>
    <property type="match status" value="1"/>
</dbReference>
<feature type="domain" description="DUF1587" evidence="3">
    <location>
        <begin position="665"/>
        <end position="727"/>
    </location>
</feature>
<keyword evidence="9" id="KW-1185">Reference proteome</keyword>
<dbReference type="PATRIC" id="fig|243090.15.peg.293"/>
<evidence type="ECO:0000256" key="1">
    <source>
        <dbReference type="SAM" id="MobiDB-lite"/>
    </source>
</evidence>
<dbReference type="Pfam" id="PF07627">
    <property type="entry name" value="PSCyt3"/>
    <property type="match status" value="1"/>
</dbReference>
<proteinExistence type="predicted"/>
<dbReference type="KEGG" id="rba:RB588"/>
<protein>
    <submittedName>
        <fullName evidence="8">Uncharacterized protein</fullName>
    </submittedName>
</protein>
<evidence type="ECO:0000259" key="7">
    <source>
        <dbReference type="Pfam" id="PF07637"/>
    </source>
</evidence>
<evidence type="ECO:0000313" key="8">
    <source>
        <dbReference type="EMBL" id="CAD71665.1"/>
    </source>
</evidence>
<evidence type="ECO:0000259" key="6">
    <source>
        <dbReference type="Pfam" id="PF07635"/>
    </source>
</evidence>
<organism evidence="8 9">
    <name type="scientific">Rhodopirellula baltica (strain DSM 10527 / NCIMB 13988 / SH1)</name>
    <dbReference type="NCBI Taxonomy" id="243090"/>
    <lineage>
        <taxon>Bacteria</taxon>
        <taxon>Pseudomonadati</taxon>
        <taxon>Planctomycetota</taxon>
        <taxon>Planctomycetia</taxon>
        <taxon>Pirellulales</taxon>
        <taxon>Pirellulaceae</taxon>
        <taxon>Rhodopirellula</taxon>
    </lineage>
</organism>
<dbReference type="eggNOG" id="COG3507">
    <property type="taxonomic scope" value="Bacteria"/>
</dbReference>
<evidence type="ECO:0000259" key="2">
    <source>
        <dbReference type="Pfam" id="PF07624"/>
    </source>
</evidence>
<dbReference type="eggNOG" id="COG0551">
    <property type="taxonomic scope" value="Bacteria"/>
</dbReference>
<dbReference type="EMBL" id="BX294134">
    <property type="protein sequence ID" value="CAD71665.1"/>
    <property type="molecule type" value="Genomic_DNA"/>
</dbReference>
<dbReference type="Pfam" id="PF07624">
    <property type="entry name" value="PSD2"/>
    <property type="match status" value="1"/>
</dbReference>
<accession>Q7UYH7</accession>
<dbReference type="InterPro" id="IPR011429">
    <property type="entry name" value="Cyt_c_Planctomycete-type"/>
</dbReference>
<feature type="domain" description="DUF1588" evidence="4">
    <location>
        <begin position="1140"/>
        <end position="1236"/>
    </location>
</feature>
<dbReference type="OrthoDB" id="175242at2"/>
<dbReference type="Pfam" id="PF07637">
    <property type="entry name" value="PSD5"/>
    <property type="match status" value="1"/>
</dbReference>
<feature type="compositionally biased region" description="Polar residues" evidence="1">
    <location>
        <begin position="530"/>
        <end position="543"/>
    </location>
</feature>
<reference evidence="8 9" key="1">
    <citation type="journal article" date="2003" name="Proc. Natl. Acad. Sci. U.S.A.">
        <title>Complete genome sequence of the marine planctomycete Pirellula sp. strain 1.</title>
        <authorList>
            <person name="Gloeckner F.O."/>
            <person name="Kube M."/>
            <person name="Bauer M."/>
            <person name="Teeling H."/>
            <person name="Lombardot T."/>
            <person name="Ludwig W."/>
            <person name="Gade D."/>
            <person name="Beck A."/>
            <person name="Borzym K."/>
            <person name="Heitmann K."/>
            <person name="Rabus R."/>
            <person name="Schlesner H."/>
            <person name="Amann R."/>
            <person name="Reinhardt R."/>
        </authorList>
    </citation>
    <scope>NUCLEOTIDE SEQUENCE [LARGE SCALE GENOMIC DNA]</scope>
    <source>
        <strain evidence="9">DSM 10527 / NCIMB 13988 / SH1</strain>
    </source>
</reference>
<evidence type="ECO:0000259" key="3">
    <source>
        <dbReference type="Pfam" id="PF07626"/>
    </source>
</evidence>
<dbReference type="HOGENOM" id="CLU_258413_0_0_0"/>
<feature type="region of interest" description="Disordered" evidence="1">
    <location>
        <begin position="530"/>
        <end position="557"/>
    </location>
</feature>
<feature type="domain" description="DUF1595" evidence="7">
    <location>
        <begin position="918"/>
        <end position="977"/>
    </location>
</feature>
<dbReference type="CDD" id="cd11576">
    <property type="entry name" value="GH99_GH71_like_2"/>
    <property type="match status" value="1"/>
</dbReference>
<dbReference type="Proteomes" id="UP000001025">
    <property type="component" value="Chromosome"/>
</dbReference>
<sequence length="1340" mass="148819">MRFAQNGSDAERLLPTCFASEKTRRGAIEAVARKGKRIPARRGQGVTPPLSGCVRLADRVRWTANFWSCQRSLACPKTGEQNASGDSPAIPVLVPSFWILPKRTPLLRPAIVVAAALIFGFVDPVLGDDSPDQSERIEAVDCSTLTGKVMCGYQGWFNCEGDGAGLGWRHWGRDSKKPLGPGNVTVDLWPDMSEYSPGERFATEFQHSDGSVAEVFSSANEQTVRRHFQWMREYGIDGAFVQRFATSLRSPASLANRTAILNHCRRGSEENGRAFAVMYDLSGLREGELDVVQQDWTRLVNEEAITSSDAYLHHNGMPLVAIWGVGFAERHQPGAYTLDDCKALIAQLKRAGCSIMLGIPTGWRELNRDCVTDPAVRSIFEMADVISPWTPGRYRNPEQAQRHGEQTWQPDQQECGANGQGYLPVVFPGFSWFNLRNGDAPLDDIPRLKGQFLWSQIIAAKKAGAEMLYVAMFDEVDEATAIFKCTNNPPRGRDAKFVTYEGLPSDHYLKIVGRAAQLLRGEVASTETLPSEWLTTQVSTSGTAEAENDPVQPPPPPANQVISDDLPAIRKFVSGQCLDCHTGSDAEAGLDLQAFDFNADQFAQPDFATAEWEKILRRVNTRQMPPPDYGQPDEATYSRVTAALVSVLDHHAQQFPRPGRVGAMRRMTRVEYQYAIRDLLAVTIDASDYLPKDESSHGFDNITVEELSPTHLNRYVSAAQKIARVAIGGLGNGPAGVTIRLPADRSQEKHVEGLPFGTRGGVLFDQHFPQTGEYEIELKLTRDRDEQVEGLHREHEIDVLVDRARVHQFKVFPPKKTGKYGGPDYTHSDSHLKQRLHFDAGRHSIGVTFPKTFSSLTEGKRQPFDANFNRHRHPRLTPAIYQVSIVGPFVPEGPGNTTSRQAIFGEHWSGENANRDDAQTILERLARRAYRRSVTDDELDLLMNFFDEGFSSGNFDEGIESALTALLVNPNFLFRIESVDPNAVASPETNVVAVNDHELASRLASFLWSSLPDDELLDLADAKQLRNDDVLAGQVARMLVDPRANSLVTNFASQWLQLRNLDSITPDLRLFPDFDDNLRQSFQRETQLLFQDVLTNDRSVTDLIASQDTFLNERLATHYGIRGVTGSHFRRVKVSPESHRGGILRHGSILMVTSYATRTSPTIRGNWVMENIFGTPAPPPPPNVPNLKEKDTLAAMTVRERLAMHRANPTCASCHDLIDPLGFALENFDAVGRWRQFEGTLDVDSSGQLPDGTELQSVDELEAGIVARPDIFAQTVAEKLMTYALGRAVEPHDGPAIRRIVRGASQSNYTLASLINGIVLSEPFRYRETSSESNNTQSSR</sequence>
<dbReference type="EnsemblBacteria" id="CAD71665">
    <property type="protein sequence ID" value="CAD71665"/>
    <property type="gene ID" value="RB588"/>
</dbReference>
<dbReference type="InterPro" id="IPR011478">
    <property type="entry name" value="DUF1585"/>
</dbReference>